<dbReference type="AlphaFoldDB" id="A4FJ04"/>
<dbReference type="InterPro" id="IPR023696">
    <property type="entry name" value="Ureohydrolase_dom_sf"/>
</dbReference>
<dbReference type="InterPro" id="IPR006035">
    <property type="entry name" value="Ureohydrolase"/>
</dbReference>
<dbReference type="RefSeq" id="WP_011874448.1">
    <property type="nucleotide sequence ID" value="NC_009142.1"/>
</dbReference>
<dbReference type="SUPFAM" id="SSF52768">
    <property type="entry name" value="Arginase/deacetylase"/>
    <property type="match status" value="1"/>
</dbReference>
<dbReference type="HOGENOM" id="CLU_3157490_0_0_11"/>
<dbReference type="Pfam" id="PF00491">
    <property type="entry name" value="Arginase"/>
    <property type="match status" value="1"/>
</dbReference>
<proteinExistence type="predicted"/>
<dbReference type="OrthoDB" id="7331788at2"/>
<evidence type="ECO:0000313" key="2">
    <source>
        <dbReference type="Proteomes" id="UP000006728"/>
    </source>
</evidence>
<dbReference type="EMBL" id="AM420293">
    <property type="protein sequence ID" value="CAM04029.1"/>
    <property type="molecule type" value="Genomic_DNA"/>
</dbReference>
<accession>A4FJ04</accession>
<gene>
    <name evidence="1" type="ordered locus">SACE_4761</name>
</gene>
<reference evidence="1 2" key="1">
    <citation type="journal article" date="2007" name="Nat. Biotechnol.">
        <title>Complete genome sequence of the erythromycin-producing bacterium Saccharopolyspora erythraea NRRL23338.</title>
        <authorList>
            <person name="Oliynyk M."/>
            <person name="Samborskyy M."/>
            <person name="Lester J.B."/>
            <person name="Mironenko T."/>
            <person name="Scott N."/>
            <person name="Dickens S."/>
            <person name="Haydock S.F."/>
            <person name="Leadlay P.F."/>
        </authorList>
    </citation>
    <scope>NUCLEOTIDE SEQUENCE [LARGE SCALE GENOMIC DNA]</scope>
    <source>
        <strain evidence="2">ATCC 11635 / DSM 40517 / JCM 4748 / NBRC 13426 / NCIMB 8594 / NRRL 2338</strain>
    </source>
</reference>
<protein>
    <submittedName>
        <fullName evidence="1">Uncharacterized protein</fullName>
    </submittedName>
</protein>
<dbReference type="Proteomes" id="UP000006728">
    <property type="component" value="Chromosome"/>
</dbReference>
<evidence type="ECO:0000313" key="1">
    <source>
        <dbReference type="EMBL" id="CAM04029.1"/>
    </source>
</evidence>
<name>A4FJ04_SACEN</name>
<sequence>MSVAPFSELARRYGDDLAVVWIDAHPDIGTPRSEYPGHDGRGRAHRPR</sequence>
<organism evidence="1 2">
    <name type="scientific">Saccharopolyspora erythraea (strain ATCC 11635 / DSM 40517 / JCM 4748 / NBRC 13426 / NCIMB 8594 / NRRL 2338)</name>
    <dbReference type="NCBI Taxonomy" id="405948"/>
    <lineage>
        <taxon>Bacteria</taxon>
        <taxon>Bacillati</taxon>
        <taxon>Actinomycetota</taxon>
        <taxon>Actinomycetes</taxon>
        <taxon>Pseudonocardiales</taxon>
        <taxon>Pseudonocardiaceae</taxon>
        <taxon>Saccharopolyspora</taxon>
    </lineage>
</organism>
<keyword evidence="2" id="KW-1185">Reference proteome</keyword>
<dbReference type="GO" id="GO:0046872">
    <property type="term" value="F:metal ion binding"/>
    <property type="evidence" value="ECO:0007669"/>
    <property type="project" value="InterPro"/>
</dbReference>
<dbReference type="Gene3D" id="3.40.800.10">
    <property type="entry name" value="Ureohydrolase domain"/>
    <property type="match status" value="1"/>
</dbReference>
<dbReference type="GO" id="GO:0016813">
    <property type="term" value="F:hydrolase activity, acting on carbon-nitrogen (but not peptide) bonds, in linear amidines"/>
    <property type="evidence" value="ECO:0007669"/>
    <property type="project" value="UniProtKB-ARBA"/>
</dbReference>
<dbReference type="KEGG" id="sen:SACE_4761"/>